<sequence length="124" mass="13059">MLPLVVHQSAALTTALLFGARCCITGTFTIIYIYAPEIYPTSVRATGVGIGSAMGRIGGMVCPLVAVSLVQGCRQTAAIVLFVGVIFVAGIGVLLLPFETKGRELTESLASRKHEKPNALKPEK</sequence>
<feature type="transmembrane region" description="Helical" evidence="5">
    <location>
        <begin position="76"/>
        <end position="98"/>
    </location>
</feature>
<evidence type="ECO:0000313" key="7">
    <source>
        <dbReference type="EMBL" id="MBX35489.1"/>
    </source>
</evidence>
<proteinExistence type="predicted"/>
<dbReference type="Gene3D" id="1.20.1250.20">
    <property type="entry name" value="MFS general substrate transporter like domains"/>
    <property type="match status" value="1"/>
</dbReference>
<dbReference type="InterPro" id="IPR005828">
    <property type="entry name" value="MFS_sugar_transport-like"/>
</dbReference>
<feature type="transmembrane region" description="Helical" evidence="5">
    <location>
        <begin position="12"/>
        <end position="35"/>
    </location>
</feature>
<evidence type="ECO:0000259" key="6">
    <source>
        <dbReference type="PROSITE" id="PS50850"/>
    </source>
</evidence>
<comment type="subcellular location">
    <subcellularLocation>
        <location evidence="1">Membrane</location>
        <topology evidence="1">Multi-pass membrane protein</topology>
    </subcellularLocation>
</comment>
<reference evidence="7" key="1">
    <citation type="submission" date="2018-02" db="EMBL/GenBank/DDBJ databases">
        <title>Rhizophora mucronata_Transcriptome.</title>
        <authorList>
            <person name="Meera S.P."/>
            <person name="Sreeshan A."/>
            <person name="Augustine A."/>
        </authorList>
    </citation>
    <scope>NUCLEOTIDE SEQUENCE</scope>
    <source>
        <tissue evidence="7">Leaf</tissue>
    </source>
</reference>
<feature type="transmembrane region" description="Helical" evidence="5">
    <location>
        <begin position="47"/>
        <end position="70"/>
    </location>
</feature>
<keyword evidence="2 5" id="KW-0812">Transmembrane</keyword>
<evidence type="ECO:0000256" key="3">
    <source>
        <dbReference type="ARBA" id="ARBA00022989"/>
    </source>
</evidence>
<dbReference type="SUPFAM" id="SSF103473">
    <property type="entry name" value="MFS general substrate transporter"/>
    <property type="match status" value="1"/>
</dbReference>
<evidence type="ECO:0000256" key="4">
    <source>
        <dbReference type="ARBA" id="ARBA00023136"/>
    </source>
</evidence>
<dbReference type="GO" id="GO:0016020">
    <property type="term" value="C:membrane"/>
    <property type="evidence" value="ECO:0007669"/>
    <property type="project" value="UniProtKB-SubCell"/>
</dbReference>
<evidence type="ECO:0000256" key="1">
    <source>
        <dbReference type="ARBA" id="ARBA00004141"/>
    </source>
</evidence>
<dbReference type="GO" id="GO:0022857">
    <property type="term" value="F:transmembrane transporter activity"/>
    <property type="evidence" value="ECO:0007669"/>
    <property type="project" value="InterPro"/>
</dbReference>
<protein>
    <recommendedName>
        <fullName evidence="6">Major facilitator superfamily (MFS) profile domain-containing protein</fullName>
    </recommendedName>
</protein>
<dbReference type="AlphaFoldDB" id="A0A2P2MZ64"/>
<accession>A0A2P2MZ64</accession>
<dbReference type="Pfam" id="PF00083">
    <property type="entry name" value="Sugar_tr"/>
    <property type="match status" value="1"/>
</dbReference>
<keyword evidence="4 5" id="KW-0472">Membrane</keyword>
<dbReference type="EMBL" id="GGEC01055005">
    <property type="protein sequence ID" value="MBX35489.1"/>
    <property type="molecule type" value="Transcribed_RNA"/>
</dbReference>
<dbReference type="InterPro" id="IPR020846">
    <property type="entry name" value="MFS_dom"/>
</dbReference>
<dbReference type="PANTHER" id="PTHR24064">
    <property type="entry name" value="SOLUTE CARRIER FAMILY 22 MEMBER"/>
    <property type="match status" value="1"/>
</dbReference>
<dbReference type="InterPro" id="IPR036259">
    <property type="entry name" value="MFS_trans_sf"/>
</dbReference>
<name>A0A2P2MZ64_RHIMU</name>
<dbReference type="PROSITE" id="PS50850">
    <property type="entry name" value="MFS"/>
    <property type="match status" value="1"/>
</dbReference>
<evidence type="ECO:0000256" key="5">
    <source>
        <dbReference type="SAM" id="Phobius"/>
    </source>
</evidence>
<evidence type="ECO:0000256" key="2">
    <source>
        <dbReference type="ARBA" id="ARBA00022692"/>
    </source>
</evidence>
<keyword evidence="3 5" id="KW-1133">Transmembrane helix</keyword>
<feature type="domain" description="Major facilitator superfamily (MFS) profile" evidence="6">
    <location>
        <begin position="1"/>
        <end position="101"/>
    </location>
</feature>
<organism evidence="7">
    <name type="scientific">Rhizophora mucronata</name>
    <name type="common">Asiatic mangrove</name>
    <dbReference type="NCBI Taxonomy" id="61149"/>
    <lineage>
        <taxon>Eukaryota</taxon>
        <taxon>Viridiplantae</taxon>
        <taxon>Streptophyta</taxon>
        <taxon>Embryophyta</taxon>
        <taxon>Tracheophyta</taxon>
        <taxon>Spermatophyta</taxon>
        <taxon>Magnoliopsida</taxon>
        <taxon>eudicotyledons</taxon>
        <taxon>Gunneridae</taxon>
        <taxon>Pentapetalae</taxon>
        <taxon>rosids</taxon>
        <taxon>fabids</taxon>
        <taxon>Malpighiales</taxon>
        <taxon>Rhizophoraceae</taxon>
        <taxon>Rhizophora</taxon>
    </lineage>
</organism>